<keyword evidence="3" id="KW-0029">Amino-acid transport</keyword>
<dbReference type="InterPro" id="IPR051010">
    <property type="entry name" value="BCAA_transport"/>
</dbReference>
<dbReference type="Pfam" id="PF13458">
    <property type="entry name" value="Peripla_BP_6"/>
    <property type="match status" value="1"/>
</dbReference>
<dbReference type="NCBIfam" id="TIGR01409">
    <property type="entry name" value="TAT_signal_seq"/>
    <property type="match status" value="1"/>
</dbReference>
<feature type="compositionally biased region" description="Polar residues" evidence="4">
    <location>
        <begin position="60"/>
        <end position="72"/>
    </location>
</feature>
<accession>A0ABD6CPV8</accession>
<keyword evidence="1" id="KW-0813">Transport</keyword>
<dbReference type="EMBL" id="JBHUDK010000014">
    <property type="protein sequence ID" value="MFD1600209.1"/>
    <property type="molecule type" value="Genomic_DNA"/>
</dbReference>
<evidence type="ECO:0000256" key="1">
    <source>
        <dbReference type="ARBA" id="ARBA00022448"/>
    </source>
</evidence>
<name>A0ABD6CPV8_9EURY</name>
<dbReference type="SUPFAM" id="SSF53822">
    <property type="entry name" value="Periplasmic binding protein-like I"/>
    <property type="match status" value="1"/>
</dbReference>
<evidence type="ECO:0000313" key="7">
    <source>
        <dbReference type="Proteomes" id="UP001597085"/>
    </source>
</evidence>
<gene>
    <name evidence="6" type="ORF">ACFSBX_14695</name>
</gene>
<organism evidence="6 7">
    <name type="scientific">Halobellus rarus</name>
    <dbReference type="NCBI Taxonomy" id="1126237"/>
    <lineage>
        <taxon>Archaea</taxon>
        <taxon>Methanobacteriati</taxon>
        <taxon>Methanobacteriota</taxon>
        <taxon>Stenosarchaea group</taxon>
        <taxon>Halobacteria</taxon>
        <taxon>Halobacteriales</taxon>
        <taxon>Haloferacaceae</taxon>
        <taxon>Halobellus</taxon>
    </lineage>
</organism>
<comment type="caution">
    <text evidence="6">The sequence shown here is derived from an EMBL/GenBank/DDBJ whole genome shotgun (WGS) entry which is preliminary data.</text>
</comment>
<dbReference type="InterPro" id="IPR019546">
    <property type="entry name" value="TAT_signal_bac_arc"/>
</dbReference>
<evidence type="ECO:0000256" key="4">
    <source>
        <dbReference type="SAM" id="MobiDB-lite"/>
    </source>
</evidence>
<dbReference type="CDD" id="cd06340">
    <property type="entry name" value="PBP1_ABC_ligand_binding-like"/>
    <property type="match status" value="1"/>
</dbReference>
<dbReference type="Gene3D" id="3.40.50.2300">
    <property type="match status" value="2"/>
</dbReference>
<feature type="region of interest" description="Disordered" evidence="4">
    <location>
        <begin position="42"/>
        <end position="77"/>
    </location>
</feature>
<reference evidence="6 7" key="1">
    <citation type="journal article" date="2019" name="Int. J. Syst. Evol. Microbiol.">
        <title>The Global Catalogue of Microorganisms (GCM) 10K type strain sequencing project: providing services to taxonomists for standard genome sequencing and annotation.</title>
        <authorList>
            <consortium name="The Broad Institute Genomics Platform"/>
            <consortium name="The Broad Institute Genome Sequencing Center for Infectious Disease"/>
            <person name="Wu L."/>
            <person name="Ma J."/>
        </authorList>
    </citation>
    <scope>NUCLEOTIDE SEQUENCE [LARGE SCALE GENOMIC DNA]</scope>
    <source>
        <strain evidence="6 7">CGMCC 1.12121</strain>
    </source>
</reference>
<keyword evidence="7" id="KW-1185">Reference proteome</keyword>
<dbReference type="InterPro" id="IPR028081">
    <property type="entry name" value="Leu-bd"/>
</dbReference>
<feature type="domain" description="Leucine-binding protein" evidence="5">
    <location>
        <begin position="75"/>
        <end position="388"/>
    </location>
</feature>
<dbReference type="PRINTS" id="PR00337">
    <property type="entry name" value="LEUILEVALBP"/>
</dbReference>
<dbReference type="GO" id="GO:0006865">
    <property type="term" value="P:amino acid transport"/>
    <property type="evidence" value="ECO:0007669"/>
    <property type="project" value="UniProtKB-KW"/>
</dbReference>
<dbReference type="Proteomes" id="UP001597085">
    <property type="component" value="Unassembled WGS sequence"/>
</dbReference>
<dbReference type="PANTHER" id="PTHR30483:SF37">
    <property type="entry name" value="ABC TRANSPORTER SUBSTRATE-BINDING PROTEIN"/>
    <property type="match status" value="1"/>
</dbReference>
<evidence type="ECO:0000259" key="5">
    <source>
        <dbReference type="Pfam" id="PF13458"/>
    </source>
</evidence>
<dbReference type="AlphaFoldDB" id="A0ABD6CPV8"/>
<dbReference type="PANTHER" id="PTHR30483">
    <property type="entry name" value="LEUCINE-SPECIFIC-BINDING PROTEIN"/>
    <property type="match status" value="1"/>
</dbReference>
<dbReference type="InterPro" id="IPR028082">
    <property type="entry name" value="Peripla_BP_I"/>
</dbReference>
<dbReference type="InterPro" id="IPR000709">
    <property type="entry name" value="Leu_Ile_Val-bd"/>
</dbReference>
<keyword evidence="2" id="KW-0732">Signal</keyword>
<sequence>MILNNMVDSNQSGSPETNRRRFLKGATASGLALTTGLAGCSSGGNNGSSGDSNGDGSGGQTTNQANGDTNSGGDPIKVGALFPLSGNLAQLGEESLRGVEIAVEERNSNGGVQGREIDLVSKDAPDADSGVSTIENLATVEDVPVVVGSYSSTISRAASQRAAGYDLPYWELGAVADVITEENPGNVFRTNPQASFFGTSGVQTARDVVAPALDKDPSELNVAVMYESGAYGNSVGGTVKELSEQEGMNVVEDIEYDASTGDLSSTIQTLKSADVDLLNHTGYSSDIYLLWNQSKSLGNYIPAAIGNGGGYSLQAFVENIGTTAAMGVLNQDFTQYNTNPEYAPGIAEFVAKYREKYDEPPLSGHSLGNYFGMNVLLDTLENLDDPSGFSLSAMQDAALGIEREIGTSATSWGVKFDSENFQNTRTKVTGHQWQEDTYTDDIWHPDRDDGTADLYTLYPEEGRLSFADVKNIPRPDYTQES</sequence>
<dbReference type="RefSeq" id="WP_256421752.1">
    <property type="nucleotide sequence ID" value="NZ_JANHDI010000009.1"/>
</dbReference>
<protein>
    <submittedName>
        <fullName evidence="6">ABC transporter substrate-binding protein</fullName>
    </submittedName>
</protein>
<feature type="compositionally biased region" description="Gly residues" evidence="4">
    <location>
        <begin position="42"/>
        <end position="59"/>
    </location>
</feature>
<evidence type="ECO:0000256" key="3">
    <source>
        <dbReference type="ARBA" id="ARBA00022970"/>
    </source>
</evidence>
<evidence type="ECO:0000313" key="6">
    <source>
        <dbReference type="EMBL" id="MFD1600209.1"/>
    </source>
</evidence>
<proteinExistence type="predicted"/>
<evidence type="ECO:0000256" key="2">
    <source>
        <dbReference type="ARBA" id="ARBA00022729"/>
    </source>
</evidence>